<dbReference type="OrthoDB" id="10044727at2759"/>
<accession>A0A9N9K640</accession>
<gene>
    <name evidence="2" type="ORF">CPELLU_LOCUS18939</name>
</gene>
<feature type="region of interest" description="Disordered" evidence="1">
    <location>
        <begin position="1"/>
        <end position="24"/>
    </location>
</feature>
<evidence type="ECO:0000313" key="2">
    <source>
        <dbReference type="EMBL" id="CAG8813644.1"/>
    </source>
</evidence>
<comment type="caution">
    <text evidence="2">The sequence shown here is derived from an EMBL/GenBank/DDBJ whole genome shotgun (WGS) entry which is preliminary data.</text>
</comment>
<name>A0A9N9K640_9GLOM</name>
<organism evidence="2 3">
    <name type="scientific">Cetraspora pellucida</name>
    <dbReference type="NCBI Taxonomy" id="1433469"/>
    <lineage>
        <taxon>Eukaryota</taxon>
        <taxon>Fungi</taxon>
        <taxon>Fungi incertae sedis</taxon>
        <taxon>Mucoromycota</taxon>
        <taxon>Glomeromycotina</taxon>
        <taxon>Glomeromycetes</taxon>
        <taxon>Diversisporales</taxon>
        <taxon>Gigasporaceae</taxon>
        <taxon>Cetraspora</taxon>
    </lineage>
</organism>
<protein>
    <submittedName>
        <fullName evidence="2">23106_t:CDS:1</fullName>
    </submittedName>
</protein>
<dbReference type="PANTHER" id="PTHR35871">
    <property type="entry name" value="EXPRESSED PROTEIN"/>
    <property type="match status" value="1"/>
</dbReference>
<feature type="non-terminal residue" evidence="2">
    <location>
        <position position="1"/>
    </location>
</feature>
<proteinExistence type="predicted"/>
<dbReference type="AlphaFoldDB" id="A0A9N9K640"/>
<reference evidence="2" key="1">
    <citation type="submission" date="2021-06" db="EMBL/GenBank/DDBJ databases">
        <authorList>
            <person name="Kallberg Y."/>
            <person name="Tangrot J."/>
            <person name="Rosling A."/>
        </authorList>
    </citation>
    <scope>NUCLEOTIDE SEQUENCE</scope>
    <source>
        <strain evidence="2">FL966</strain>
    </source>
</reference>
<evidence type="ECO:0000256" key="1">
    <source>
        <dbReference type="SAM" id="MobiDB-lite"/>
    </source>
</evidence>
<dbReference type="EMBL" id="CAJVQA010041115">
    <property type="protein sequence ID" value="CAG8813644.1"/>
    <property type="molecule type" value="Genomic_DNA"/>
</dbReference>
<keyword evidence="3" id="KW-1185">Reference proteome</keyword>
<feature type="compositionally biased region" description="Polar residues" evidence="1">
    <location>
        <begin position="10"/>
        <end position="21"/>
    </location>
</feature>
<feature type="non-terminal residue" evidence="2">
    <location>
        <position position="352"/>
    </location>
</feature>
<evidence type="ECO:0000313" key="3">
    <source>
        <dbReference type="Proteomes" id="UP000789759"/>
    </source>
</evidence>
<dbReference type="Proteomes" id="UP000789759">
    <property type="component" value="Unassembled WGS sequence"/>
</dbReference>
<dbReference type="PANTHER" id="PTHR35871:SF1">
    <property type="entry name" value="CXC1-LIKE CYSTEINE CLUSTER ASSOCIATED WITH KDZ TRANSPOSASES DOMAIN-CONTAINING PROTEIN"/>
    <property type="match status" value="1"/>
</dbReference>
<sequence length="352" mass="40727">AAMKWKNKSSVKSTNTASNKSYKPMALNPINKNWHTVSKLASSSHKTLDSSVNDDKSILSSLDTQLKTKTVDINLNTTRQFLRLVNEGYTKMKASELLAKSLGKGPWHARRIRTWANQWKNNKELTKSKRGKHVKTKSLIHNISFRRQINQYLEENKFKLSIPNFMSYVSHIMPAFGVISKTISRSTACKWLKLLGWRYQTHTKKIYFDGHEREDVVEYRNDFLQEMARLRKRMARYEGEKLNRILPNLLPGEAEIVPVTQDETTLYANDGVKHYWSPKGEYGLRRKSLGSSIHISDFVCESIGRLKLSDYEIGINDLLPDFMRLKYTEAGVSIYLGINRDGWWTCDDLVNQ</sequence>